<proteinExistence type="predicted"/>
<dbReference type="InParanoid" id="W2SBA5"/>
<dbReference type="OrthoDB" id="4161364at2759"/>
<accession>W2SBA5</accession>
<dbReference type="Proteomes" id="UP000030752">
    <property type="component" value="Unassembled WGS sequence"/>
</dbReference>
<protein>
    <submittedName>
        <fullName evidence="1">Uncharacterized protein</fullName>
    </submittedName>
</protein>
<reference evidence="1 2" key="1">
    <citation type="submission" date="2013-03" db="EMBL/GenBank/DDBJ databases">
        <title>The Genome Sequence of Phialophora europaea CBS 101466.</title>
        <authorList>
            <consortium name="The Broad Institute Genomics Platform"/>
            <person name="Cuomo C."/>
            <person name="de Hoog S."/>
            <person name="Gorbushina A."/>
            <person name="Walker B."/>
            <person name="Young S.K."/>
            <person name="Zeng Q."/>
            <person name="Gargeya S."/>
            <person name="Fitzgerald M."/>
            <person name="Haas B."/>
            <person name="Abouelleil A."/>
            <person name="Allen A.W."/>
            <person name="Alvarado L."/>
            <person name="Arachchi H.M."/>
            <person name="Berlin A.M."/>
            <person name="Chapman S.B."/>
            <person name="Gainer-Dewar J."/>
            <person name="Goldberg J."/>
            <person name="Griggs A."/>
            <person name="Gujja S."/>
            <person name="Hansen M."/>
            <person name="Howarth C."/>
            <person name="Imamovic A."/>
            <person name="Ireland A."/>
            <person name="Larimer J."/>
            <person name="McCowan C."/>
            <person name="Murphy C."/>
            <person name="Pearson M."/>
            <person name="Poon T.W."/>
            <person name="Priest M."/>
            <person name="Roberts A."/>
            <person name="Saif S."/>
            <person name="Shea T."/>
            <person name="Sisk P."/>
            <person name="Sykes S."/>
            <person name="Wortman J."/>
            <person name="Nusbaum C."/>
            <person name="Birren B."/>
        </authorList>
    </citation>
    <scope>NUCLEOTIDE SEQUENCE [LARGE SCALE GENOMIC DNA]</scope>
    <source>
        <strain evidence="1 2">CBS 101466</strain>
    </source>
</reference>
<evidence type="ECO:0000313" key="1">
    <source>
        <dbReference type="EMBL" id="ETN45204.1"/>
    </source>
</evidence>
<dbReference type="HOGENOM" id="CLU_2469028_0_0_1"/>
<evidence type="ECO:0000313" key="2">
    <source>
        <dbReference type="Proteomes" id="UP000030752"/>
    </source>
</evidence>
<dbReference type="EMBL" id="KB822713">
    <property type="protein sequence ID" value="ETN45204.1"/>
    <property type="molecule type" value="Genomic_DNA"/>
</dbReference>
<keyword evidence="2" id="KW-1185">Reference proteome</keyword>
<dbReference type="AlphaFoldDB" id="W2SBA5"/>
<gene>
    <name evidence="1" type="ORF">HMPREF1541_10081</name>
</gene>
<dbReference type="RefSeq" id="XP_008712974.1">
    <property type="nucleotide sequence ID" value="XM_008714752.1"/>
</dbReference>
<organism evidence="1 2">
    <name type="scientific">Cyphellophora europaea (strain CBS 101466)</name>
    <name type="common">Phialophora europaea</name>
    <dbReference type="NCBI Taxonomy" id="1220924"/>
    <lineage>
        <taxon>Eukaryota</taxon>
        <taxon>Fungi</taxon>
        <taxon>Dikarya</taxon>
        <taxon>Ascomycota</taxon>
        <taxon>Pezizomycotina</taxon>
        <taxon>Eurotiomycetes</taxon>
        <taxon>Chaetothyriomycetidae</taxon>
        <taxon>Chaetothyriales</taxon>
        <taxon>Cyphellophoraceae</taxon>
        <taxon>Cyphellophora</taxon>
    </lineage>
</organism>
<dbReference type="GeneID" id="19977420"/>
<sequence length="88" mass="10239">MDQSNFHNETKPETLVLINNVLDFIRGNLANIEKVWGRDSTQFKSASTIMEQYLDDNLRKINVKRSDIDDLMQKLSIDDTLERRNPTA</sequence>
<dbReference type="VEuPathDB" id="FungiDB:HMPREF1541_10081"/>
<name>W2SBA5_CYPE1</name>